<dbReference type="EMBL" id="NXAO01000048">
    <property type="protein sequence ID" value="PHO14723.1"/>
    <property type="molecule type" value="Genomic_DNA"/>
</dbReference>
<evidence type="ECO:0000313" key="2">
    <source>
        <dbReference type="EMBL" id="PHO14723.1"/>
    </source>
</evidence>
<name>A0A347TJA1_9BACT</name>
<dbReference type="EMBL" id="CP032101">
    <property type="protein sequence ID" value="AXX86679.1"/>
    <property type="molecule type" value="Genomic_DNA"/>
</dbReference>
<keyword evidence="3" id="KW-1185">Reference proteome</keyword>
<reference evidence="3" key="1">
    <citation type="submission" date="2017-09" db="EMBL/GenBank/DDBJ databases">
        <title>Arcobacter canalis sp. nov., a new species isolated from a water canal contaminated with urban sewage.</title>
        <authorList>
            <person name="Perez-Cataluna A."/>
            <person name="Salas-Masso N."/>
            <person name="Figueras M.J."/>
        </authorList>
    </citation>
    <scope>NUCLEOTIDE SEQUENCE [LARGE SCALE GENOMIC DNA]</scope>
    <source>
        <strain evidence="3">CECT 7727</strain>
    </source>
</reference>
<reference evidence="1 4" key="3">
    <citation type="submission" date="2018-08" db="EMBL/GenBank/DDBJ databases">
        <title>Complete genome of the Arcobacter marinus type strain JCM 15502.</title>
        <authorList>
            <person name="Miller W.G."/>
            <person name="Yee E."/>
            <person name="Huynh S."/>
            <person name="Parker C.T."/>
        </authorList>
    </citation>
    <scope>NUCLEOTIDE SEQUENCE [LARGE SCALE GENOMIC DNA]</scope>
    <source>
        <strain evidence="1 4">JCM 15502</strain>
    </source>
</reference>
<protein>
    <submittedName>
        <fullName evidence="1">Uncharacterized protein</fullName>
    </submittedName>
</protein>
<evidence type="ECO:0000313" key="3">
    <source>
        <dbReference type="Proteomes" id="UP000224740"/>
    </source>
</evidence>
<sequence>MKEVYYPIMDKPYKKLLFEELEDETVPLAEAVARTFYKAKGEIYAYTIGSYQNARFTKRIKRFEKQEELLSPKQIKDFYLSINENKLDILFELFEKARTSTYDLHAKILAKLYVNLISNGNLDYHESTFLANINIMNDTDLIKFYELLDELFNKKGLDIDNTIIKQEKLEFETKTYRDIYIYDKLLRVGLIMDTSLGKGKDLAMYGGDSKDFYIHNFTKLMYLILKEILGD</sequence>
<dbReference type="Proteomes" id="UP000224740">
    <property type="component" value="Unassembled WGS sequence"/>
</dbReference>
<gene>
    <name evidence="1" type="ORF">AMRN_0927</name>
    <name evidence="2" type="ORF">CPH92_10635</name>
</gene>
<dbReference type="KEGG" id="amar:AMRN_0927"/>
<proteinExistence type="predicted"/>
<reference evidence="2" key="2">
    <citation type="submission" date="2017-09" db="EMBL/GenBank/DDBJ databases">
        <authorList>
            <person name="Perez-Cataluna A."/>
            <person name="Figueras M.J."/>
            <person name="Salas-Masso N."/>
        </authorList>
    </citation>
    <scope>NUCLEOTIDE SEQUENCE</scope>
    <source>
        <strain evidence="2">CECT 7727</strain>
    </source>
</reference>
<accession>A0A347TJA1</accession>
<organism evidence="1 4">
    <name type="scientific">Malaciobacter marinus</name>
    <dbReference type="NCBI Taxonomy" id="505249"/>
    <lineage>
        <taxon>Bacteria</taxon>
        <taxon>Pseudomonadati</taxon>
        <taxon>Campylobacterota</taxon>
        <taxon>Epsilonproteobacteria</taxon>
        <taxon>Campylobacterales</taxon>
        <taxon>Arcobacteraceae</taxon>
        <taxon>Malaciobacter</taxon>
    </lineage>
</organism>
<evidence type="ECO:0000313" key="1">
    <source>
        <dbReference type="EMBL" id="AXX86679.1"/>
    </source>
</evidence>
<evidence type="ECO:0000313" key="4">
    <source>
        <dbReference type="Proteomes" id="UP000264693"/>
    </source>
</evidence>
<dbReference type="Proteomes" id="UP000264693">
    <property type="component" value="Chromosome"/>
</dbReference>
<dbReference type="AlphaFoldDB" id="A0A347TJA1"/>
<dbReference type="RefSeq" id="WP_099311716.1">
    <property type="nucleotide sequence ID" value="NZ_CP032101.1"/>
</dbReference>